<dbReference type="GO" id="GO:0008168">
    <property type="term" value="F:methyltransferase activity"/>
    <property type="evidence" value="ECO:0007669"/>
    <property type="project" value="UniProtKB-KW"/>
</dbReference>
<dbReference type="OrthoDB" id="9765084at2"/>
<accession>A0A2P7BPG2</accession>
<dbReference type="PROSITE" id="PS51608">
    <property type="entry name" value="SAM_MT_UBIE"/>
    <property type="match status" value="1"/>
</dbReference>
<dbReference type="Gene3D" id="3.40.50.150">
    <property type="entry name" value="Vaccinia Virus protein VP39"/>
    <property type="match status" value="1"/>
</dbReference>
<dbReference type="EMBL" id="PGGO01000009">
    <property type="protein sequence ID" value="PSH68340.1"/>
    <property type="molecule type" value="Genomic_DNA"/>
</dbReference>
<evidence type="ECO:0000256" key="1">
    <source>
        <dbReference type="ARBA" id="ARBA00022428"/>
    </source>
</evidence>
<organism evidence="5 6">
    <name type="scientific">Phyllobacterium brassicacearum</name>
    <dbReference type="NCBI Taxonomy" id="314235"/>
    <lineage>
        <taxon>Bacteria</taxon>
        <taxon>Pseudomonadati</taxon>
        <taxon>Pseudomonadota</taxon>
        <taxon>Alphaproteobacteria</taxon>
        <taxon>Hyphomicrobiales</taxon>
        <taxon>Phyllobacteriaceae</taxon>
        <taxon>Phyllobacterium</taxon>
    </lineage>
</organism>
<gene>
    <name evidence="5" type="ORF">CU102_13650</name>
</gene>
<dbReference type="RefSeq" id="WP_106711659.1">
    <property type="nucleotide sequence ID" value="NZ_PGGO01000009.1"/>
</dbReference>
<dbReference type="GO" id="GO:0032259">
    <property type="term" value="P:methylation"/>
    <property type="evidence" value="ECO:0007669"/>
    <property type="project" value="UniProtKB-KW"/>
</dbReference>
<dbReference type="AlphaFoldDB" id="A0A2P7BPG2"/>
<evidence type="ECO:0000313" key="5">
    <source>
        <dbReference type="EMBL" id="PSH68340.1"/>
    </source>
</evidence>
<dbReference type="Pfam" id="PF01209">
    <property type="entry name" value="Ubie_methyltran"/>
    <property type="match status" value="1"/>
</dbReference>
<dbReference type="PANTHER" id="PTHR43591:SF24">
    <property type="entry name" value="2-METHOXY-6-POLYPRENYL-1,4-BENZOQUINOL METHYLASE, MITOCHONDRIAL"/>
    <property type="match status" value="1"/>
</dbReference>
<keyword evidence="3 5" id="KW-0808">Transferase</keyword>
<keyword evidence="6" id="KW-1185">Reference proteome</keyword>
<dbReference type="PANTHER" id="PTHR43591">
    <property type="entry name" value="METHYLTRANSFERASE"/>
    <property type="match status" value="1"/>
</dbReference>
<name>A0A2P7BPG2_9HYPH</name>
<evidence type="ECO:0000256" key="3">
    <source>
        <dbReference type="ARBA" id="ARBA00022679"/>
    </source>
</evidence>
<dbReference type="SUPFAM" id="SSF53335">
    <property type="entry name" value="S-adenosyl-L-methionine-dependent methyltransferases"/>
    <property type="match status" value="1"/>
</dbReference>
<evidence type="ECO:0000256" key="2">
    <source>
        <dbReference type="ARBA" id="ARBA00022603"/>
    </source>
</evidence>
<keyword evidence="2 5" id="KW-0489">Methyltransferase</keyword>
<protein>
    <submittedName>
        <fullName evidence="5">Methyltransferase type 11</fullName>
    </submittedName>
</protein>
<dbReference type="InterPro" id="IPR004033">
    <property type="entry name" value="UbiE/COQ5_MeTrFase"/>
</dbReference>
<keyword evidence="1" id="KW-0474">Menaquinone biosynthesis</keyword>
<sequence length="262" mass="28036">MPDYKRTPADTYDELFVPALFQQWAPIVLDAARVVPGNTILDVACGTGVLALAAAERVGPSGAVAALDATPEMLAVARRKSTTIDWHDGMAEVLPFADDSFDAVVSQFGMMFFNDRSAAMREMFRVLRPGGRLAIAVCDSLENSPGYAAFAALLEHLFGDSIADAFRAPFVLGDPKLLMSICSNAGIADAEVYQHAGVVRFESIASLVSTERACAWTLGGLLDDAQFEQLSKESERALQGFVAPDGTIAFEMPALIVTARKP</sequence>
<dbReference type="GO" id="GO:0009234">
    <property type="term" value="P:menaquinone biosynthetic process"/>
    <property type="evidence" value="ECO:0007669"/>
    <property type="project" value="UniProtKB-KW"/>
</dbReference>
<keyword evidence="4" id="KW-0949">S-adenosyl-L-methionine</keyword>
<dbReference type="CDD" id="cd02440">
    <property type="entry name" value="AdoMet_MTases"/>
    <property type="match status" value="1"/>
</dbReference>
<evidence type="ECO:0000313" key="6">
    <source>
        <dbReference type="Proteomes" id="UP000241444"/>
    </source>
</evidence>
<reference evidence="6" key="1">
    <citation type="submission" date="2017-11" db="EMBL/GenBank/DDBJ databases">
        <authorList>
            <person name="Kuznetsova I."/>
            <person name="Sazanova A."/>
            <person name="Chirak E."/>
            <person name="Safronova V."/>
            <person name="Willems A."/>
        </authorList>
    </citation>
    <scope>NUCLEOTIDE SEQUENCE [LARGE SCALE GENOMIC DNA]</scope>
    <source>
        <strain evidence="6">STM 196</strain>
    </source>
</reference>
<dbReference type="Proteomes" id="UP000241444">
    <property type="component" value="Unassembled WGS sequence"/>
</dbReference>
<dbReference type="InterPro" id="IPR029063">
    <property type="entry name" value="SAM-dependent_MTases_sf"/>
</dbReference>
<comment type="caution">
    <text evidence="5">The sequence shown here is derived from an EMBL/GenBank/DDBJ whole genome shotgun (WGS) entry which is preliminary data.</text>
</comment>
<proteinExistence type="predicted"/>
<evidence type="ECO:0000256" key="4">
    <source>
        <dbReference type="ARBA" id="ARBA00022691"/>
    </source>
</evidence>